<evidence type="ECO:0000256" key="5">
    <source>
        <dbReference type="ARBA" id="ARBA00022786"/>
    </source>
</evidence>
<name>A0A9P8RPE3_9PEZI</name>
<evidence type="ECO:0000256" key="4">
    <source>
        <dbReference type="ARBA" id="ARBA00022670"/>
    </source>
</evidence>
<comment type="catalytic activity">
    <reaction evidence="1">
        <text>Thiol-dependent hydrolysis of ester, thioester, amide, peptide and isopeptide bonds formed by the C-terminal Gly of ubiquitin (a 76-residue protein attached to proteins as an intracellular targeting signal).</text>
        <dbReference type="EC" id="3.4.19.12"/>
    </reaction>
</comment>
<feature type="region of interest" description="Disordered" evidence="8">
    <location>
        <begin position="400"/>
        <end position="432"/>
    </location>
</feature>
<accession>A0A9P8RPE3</accession>
<evidence type="ECO:0000256" key="2">
    <source>
        <dbReference type="ARBA" id="ARBA00009085"/>
    </source>
</evidence>
<evidence type="ECO:0000256" key="6">
    <source>
        <dbReference type="ARBA" id="ARBA00022801"/>
    </source>
</evidence>
<evidence type="ECO:0000256" key="3">
    <source>
        <dbReference type="ARBA" id="ARBA00012759"/>
    </source>
</evidence>
<feature type="compositionally biased region" description="Polar residues" evidence="8">
    <location>
        <begin position="715"/>
        <end position="734"/>
    </location>
</feature>
<dbReference type="SUPFAM" id="SSF54001">
    <property type="entry name" value="Cysteine proteinases"/>
    <property type="match status" value="1"/>
</dbReference>
<dbReference type="PANTHER" id="PTHR24006:SF888">
    <property type="entry name" value="UBIQUITIN CARBOXYL-TERMINAL HYDROLASE 30"/>
    <property type="match status" value="1"/>
</dbReference>
<dbReference type="InterPro" id="IPR001394">
    <property type="entry name" value="Peptidase_C19_UCH"/>
</dbReference>
<dbReference type="PANTHER" id="PTHR24006">
    <property type="entry name" value="UBIQUITIN CARBOXYL-TERMINAL HYDROLASE"/>
    <property type="match status" value="1"/>
</dbReference>
<evidence type="ECO:0000256" key="8">
    <source>
        <dbReference type="SAM" id="MobiDB-lite"/>
    </source>
</evidence>
<dbReference type="GO" id="GO:0004843">
    <property type="term" value="F:cysteine-type deubiquitinase activity"/>
    <property type="evidence" value="ECO:0007669"/>
    <property type="project" value="UniProtKB-EC"/>
</dbReference>
<dbReference type="PROSITE" id="PS00973">
    <property type="entry name" value="USP_2"/>
    <property type="match status" value="1"/>
</dbReference>
<keyword evidence="6" id="KW-0378">Hydrolase</keyword>
<evidence type="ECO:0000313" key="12">
    <source>
        <dbReference type="Proteomes" id="UP000750711"/>
    </source>
</evidence>
<dbReference type="EMBL" id="JAGHQM010000653">
    <property type="protein sequence ID" value="KAH0559213.1"/>
    <property type="molecule type" value="Genomic_DNA"/>
</dbReference>
<keyword evidence="9" id="KW-0472">Membrane</keyword>
<comment type="caution">
    <text evidence="11">The sequence shown here is derived from an EMBL/GenBank/DDBJ whole genome shotgun (WGS) entry which is preliminary data.</text>
</comment>
<dbReference type="CDD" id="cd02662">
    <property type="entry name" value="Peptidase_C19F"/>
    <property type="match status" value="1"/>
</dbReference>
<dbReference type="GO" id="GO:0005829">
    <property type="term" value="C:cytosol"/>
    <property type="evidence" value="ECO:0007669"/>
    <property type="project" value="TreeGrafter"/>
</dbReference>
<dbReference type="AlphaFoldDB" id="A0A9P8RPE3"/>
<keyword evidence="4" id="KW-0645">Protease</keyword>
<keyword evidence="12" id="KW-1185">Reference proteome</keyword>
<dbReference type="InterPro" id="IPR050164">
    <property type="entry name" value="Peptidase_C19"/>
</dbReference>
<dbReference type="InterPro" id="IPR028889">
    <property type="entry name" value="USP"/>
</dbReference>
<feature type="region of interest" description="Disordered" evidence="8">
    <location>
        <begin position="666"/>
        <end position="786"/>
    </location>
</feature>
<feature type="compositionally biased region" description="Polar residues" evidence="8">
    <location>
        <begin position="423"/>
        <end position="432"/>
    </location>
</feature>
<protein>
    <recommendedName>
        <fullName evidence="3">ubiquitinyl hydrolase 1</fullName>
        <ecNumber evidence="3">3.4.19.12</ecNumber>
    </recommendedName>
</protein>
<evidence type="ECO:0000259" key="10">
    <source>
        <dbReference type="PROSITE" id="PS50235"/>
    </source>
</evidence>
<feature type="transmembrane region" description="Helical" evidence="9">
    <location>
        <begin position="67"/>
        <end position="84"/>
    </location>
</feature>
<dbReference type="GO" id="GO:0005634">
    <property type="term" value="C:nucleus"/>
    <property type="evidence" value="ECO:0007669"/>
    <property type="project" value="TreeGrafter"/>
</dbReference>
<dbReference type="InterPro" id="IPR038765">
    <property type="entry name" value="Papain-like_cys_pep_sf"/>
</dbReference>
<dbReference type="Gene3D" id="3.90.70.10">
    <property type="entry name" value="Cysteine proteinases"/>
    <property type="match status" value="2"/>
</dbReference>
<dbReference type="PROSITE" id="PS50235">
    <property type="entry name" value="USP_3"/>
    <property type="match status" value="1"/>
</dbReference>
<sequence>MSYWDHQPLSSFRHPTYQKISHIDDTASKLSSTTALSYVALSVALGYFTLLYMQLLSASPLGVIWRFLVYIIPSRLIFLLDSFISSSRGMQSGGAAEPTGHAAKDQALRRILGLDGVGILGKLNLTRNGPGFSAVVKDVHEGAPPGLGNWDNSCYQNSVIQALASLRSLTDYLTAALSDPYINWKSPKSKSMTMRALLDTIEKLNDPLNEGRRFWTPSELKQMRSWQQQDAQEYLSKVLDEIDNELLRAVKGSNLDYGLKSHDMSGPRLRKSLPPQCQIEQEVAEQEEVTSDVSKVSSVSSHSVFMARDSTVSPLSLILPRNPVEGLVAQRVGCLQCGFSEGLSLIPFNCITVPLGGDWLYDLRDCLDEYTSLEMIDGVECANCTLLKSKAQLEQLLDRLPSPAASSDSSETCTEERPLQEMPASSRSSLPDQVRNSALSRLEAITAALEEENFSESTLKNTCKIPPRNRVTTTKTRQAVIARAPRCLIIHINRSVFDEFSGIQRKNYAKVQFQPILDLGYWCLGQRIAEGESGEPIEEWEMGPGKSMLQSSISPVLSEIGPLYELRSVITHFGRHENGHYICYRKLNYPPISGERNGLPMEGVVSKPIERWWRISDDDVMPVSEEYVLDQGGAFMLFYEQTNVEDISSADSSLETPPLHCPSLEEEVSAKEPGGIVNDSAIVPRPTVDTENWPSFSEDDSSPDDSTLSPFSADSPESTATSNTDGQSEPNSEPTVPPVSDLLDSLVSYQNGTLGDILEPVKGRATTPPAGQHPSLPPGPQSEDGQLTIEVNRTALYGALDEE</sequence>
<reference evidence="11" key="1">
    <citation type="submission" date="2021-03" db="EMBL/GenBank/DDBJ databases">
        <title>Comparative genomics and phylogenomic investigation of the class Geoglossomycetes provide insights into ecological specialization and systematics.</title>
        <authorList>
            <person name="Melie T."/>
            <person name="Pirro S."/>
            <person name="Miller A.N."/>
            <person name="Quandt A."/>
        </authorList>
    </citation>
    <scope>NUCLEOTIDE SEQUENCE</scope>
    <source>
        <strain evidence="11">CAQ_001_2017</strain>
    </source>
</reference>
<feature type="domain" description="USP" evidence="10">
    <location>
        <begin position="145"/>
        <end position="642"/>
    </location>
</feature>
<feature type="transmembrane region" description="Helical" evidence="9">
    <location>
        <begin position="35"/>
        <end position="55"/>
    </location>
</feature>
<keyword evidence="5" id="KW-0833">Ubl conjugation pathway</keyword>
<keyword evidence="7" id="KW-0788">Thiol protease</keyword>
<keyword evidence="9" id="KW-0812">Transmembrane</keyword>
<dbReference type="EC" id="3.4.19.12" evidence="3"/>
<comment type="similarity">
    <text evidence="2">Belongs to the peptidase C19 family.</text>
</comment>
<evidence type="ECO:0000256" key="7">
    <source>
        <dbReference type="ARBA" id="ARBA00022807"/>
    </source>
</evidence>
<dbReference type="Proteomes" id="UP000750711">
    <property type="component" value="Unassembled WGS sequence"/>
</dbReference>
<evidence type="ECO:0000256" key="1">
    <source>
        <dbReference type="ARBA" id="ARBA00000707"/>
    </source>
</evidence>
<organism evidence="11 12">
    <name type="scientific">Trichoglossum hirsutum</name>
    <dbReference type="NCBI Taxonomy" id="265104"/>
    <lineage>
        <taxon>Eukaryota</taxon>
        <taxon>Fungi</taxon>
        <taxon>Dikarya</taxon>
        <taxon>Ascomycota</taxon>
        <taxon>Pezizomycotina</taxon>
        <taxon>Geoglossomycetes</taxon>
        <taxon>Geoglossales</taxon>
        <taxon>Geoglossaceae</taxon>
        <taxon>Trichoglossum</taxon>
    </lineage>
</organism>
<keyword evidence="9" id="KW-1133">Transmembrane helix</keyword>
<gene>
    <name evidence="11" type="ORF">GP486_004270</name>
</gene>
<dbReference type="GO" id="GO:0016579">
    <property type="term" value="P:protein deubiquitination"/>
    <property type="evidence" value="ECO:0007669"/>
    <property type="project" value="InterPro"/>
</dbReference>
<evidence type="ECO:0000256" key="9">
    <source>
        <dbReference type="SAM" id="Phobius"/>
    </source>
</evidence>
<proteinExistence type="inferred from homology"/>
<dbReference type="GO" id="GO:0006508">
    <property type="term" value="P:proteolysis"/>
    <property type="evidence" value="ECO:0007669"/>
    <property type="project" value="UniProtKB-KW"/>
</dbReference>
<dbReference type="InterPro" id="IPR018200">
    <property type="entry name" value="USP_CS"/>
</dbReference>
<evidence type="ECO:0000313" key="11">
    <source>
        <dbReference type="EMBL" id="KAH0559213.1"/>
    </source>
</evidence>
<dbReference type="Pfam" id="PF00443">
    <property type="entry name" value="UCH"/>
    <property type="match status" value="1"/>
</dbReference>